<dbReference type="Pfam" id="PF13962">
    <property type="entry name" value="PGG"/>
    <property type="match status" value="1"/>
</dbReference>
<gene>
    <name evidence="3" type="ORF">SLEP1_g45208</name>
</gene>
<proteinExistence type="predicted"/>
<comment type="caution">
    <text evidence="3">The sequence shown here is derived from an EMBL/GenBank/DDBJ whole genome shotgun (WGS) entry which is preliminary data.</text>
</comment>
<feature type="transmembrane region" description="Helical" evidence="1">
    <location>
        <begin position="87"/>
        <end position="108"/>
    </location>
</feature>
<dbReference type="PANTHER" id="PTHR24177">
    <property type="entry name" value="CASKIN"/>
    <property type="match status" value="1"/>
</dbReference>
<protein>
    <recommendedName>
        <fullName evidence="2">PGG domain-containing protein</fullName>
    </recommendedName>
</protein>
<organism evidence="3 4">
    <name type="scientific">Rubroshorea leprosula</name>
    <dbReference type="NCBI Taxonomy" id="152421"/>
    <lineage>
        <taxon>Eukaryota</taxon>
        <taxon>Viridiplantae</taxon>
        <taxon>Streptophyta</taxon>
        <taxon>Embryophyta</taxon>
        <taxon>Tracheophyta</taxon>
        <taxon>Spermatophyta</taxon>
        <taxon>Magnoliopsida</taxon>
        <taxon>eudicotyledons</taxon>
        <taxon>Gunneridae</taxon>
        <taxon>Pentapetalae</taxon>
        <taxon>rosids</taxon>
        <taxon>malvids</taxon>
        <taxon>Malvales</taxon>
        <taxon>Dipterocarpaceae</taxon>
        <taxon>Rubroshorea</taxon>
    </lineage>
</organism>
<dbReference type="PANTHER" id="PTHR24177:SF329">
    <property type="entry name" value="ANKYRIN REPEAT PROTEIN"/>
    <property type="match status" value="1"/>
</dbReference>
<evidence type="ECO:0000256" key="1">
    <source>
        <dbReference type="SAM" id="Phobius"/>
    </source>
</evidence>
<feature type="transmembrane region" description="Helical" evidence="1">
    <location>
        <begin position="158"/>
        <end position="191"/>
    </location>
</feature>
<name>A0AAV5LKG1_9ROSI</name>
<dbReference type="EMBL" id="BPVZ01000120">
    <property type="protein sequence ID" value="GKV37147.1"/>
    <property type="molecule type" value="Genomic_DNA"/>
</dbReference>
<dbReference type="AlphaFoldDB" id="A0AAV5LKG1"/>
<dbReference type="Proteomes" id="UP001054252">
    <property type="component" value="Unassembled WGS sequence"/>
</dbReference>
<keyword evidence="1" id="KW-0472">Membrane</keyword>
<feature type="transmembrane region" description="Helical" evidence="1">
    <location>
        <begin position="128"/>
        <end position="152"/>
    </location>
</feature>
<evidence type="ECO:0000313" key="4">
    <source>
        <dbReference type="Proteomes" id="UP001054252"/>
    </source>
</evidence>
<keyword evidence="1" id="KW-1133">Transmembrane helix</keyword>
<evidence type="ECO:0000259" key="2">
    <source>
        <dbReference type="Pfam" id="PF13962"/>
    </source>
</evidence>
<feature type="transmembrane region" description="Helical" evidence="1">
    <location>
        <begin position="49"/>
        <end position="67"/>
    </location>
</feature>
<keyword evidence="4" id="KW-1185">Reference proteome</keyword>
<feature type="domain" description="PGG" evidence="2">
    <location>
        <begin position="40"/>
        <end position="152"/>
    </location>
</feature>
<accession>A0AAV5LKG1</accession>
<dbReference type="GO" id="GO:0016020">
    <property type="term" value="C:membrane"/>
    <property type="evidence" value="ECO:0007669"/>
    <property type="project" value="TreeGrafter"/>
</dbReference>
<sequence length="204" mass="23053">MQEVESIVPEWCKEAKNRHGDTPYEVLSNSHKELVKEGAEWMKKTSESFTVVGALIVTILFAAAFTLPGGNDQNTGFPMFLRKRSFMIFIISDAVSFFAASTSVLMFLGILTSRFAQEDFLESLPRKLIIGLSTLFISIAAMMVSFSAALLITLQDQWWAIIPIIMMASIPVALFVWLQFPLLVEIFVSTYAPRIFNRKMKPWL</sequence>
<reference evidence="3 4" key="1">
    <citation type="journal article" date="2021" name="Commun. Biol.">
        <title>The genome of Shorea leprosula (Dipterocarpaceae) highlights the ecological relevance of drought in aseasonal tropical rainforests.</title>
        <authorList>
            <person name="Ng K.K.S."/>
            <person name="Kobayashi M.J."/>
            <person name="Fawcett J.A."/>
            <person name="Hatakeyama M."/>
            <person name="Paape T."/>
            <person name="Ng C.H."/>
            <person name="Ang C.C."/>
            <person name="Tnah L.H."/>
            <person name="Lee C.T."/>
            <person name="Nishiyama T."/>
            <person name="Sese J."/>
            <person name="O'Brien M.J."/>
            <person name="Copetti D."/>
            <person name="Mohd Noor M.I."/>
            <person name="Ong R.C."/>
            <person name="Putra M."/>
            <person name="Sireger I.Z."/>
            <person name="Indrioko S."/>
            <person name="Kosugi Y."/>
            <person name="Izuno A."/>
            <person name="Isagi Y."/>
            <person name="Lee S.L."/>
            <person name="Shimizu K.K."/>
        </authorList>
    </citation>
    <scope>NUCLEOTIDE SEQUENCE [LARGE SCALE GENOMIC DNA]</scope>
    <source>
        <strain evidence="3">214</strain>
    </source>
</reference>
<keyword evidence="1" id="KW-0812">Transmembrane</keyword>
<evidence type="ECO:0000313" key="3">
    <source>
        <dbReference type="EMBL" id="GKV37147.1"/>
    </source>
</evidence>
<dbReference type="InterPro" id="IPR026961">
    <property type="entry name" value="PGG_dom"/>
</dbReference>